<gene>
    <name evidence="1" type="ORF">METZ01_LOCUS417101</name>
</gene>
<reference evidence="1" key="1">
    <citation type="submission" date="2018-05" db="EMBL/GenBank/DDBJ databases">
        <authorList>
            <person name="Lanie J.A."/>
            <person name="Ng W.-L."/>
            <person name="Kazmierczak K.M."/>
            <person name="Andrzejewski T.M."/>
            <person name="Davidsen T.M."/>
            <person name="Wayne K.J."/>
            <person name="Tettelin H."/>
            <person name="Glass J.I."/>
            <person name="Rusch D."/>
            <person name="Podicherti R."/>
            <person name="Tsui H.-C.T."/>
            <person name="Winkler M.E."/>
        </authorList>
    </citation>
    <scope>NUCLEOTIDE SEQUENCE</scope>
</reference>
<dbReference type="EMBL" id="UINC01163764">
    <property type="protein sequence ID" value="SVD64247.1"/>
    <property type="molecule type" value="Genomic_DNA"/>
</dbReference>
<accession>A0A382WZA9</accession>
<evidence type="ECO:0000313" key="1">
    <source>
        <dbReference type="EMBL" id="SVD64247.1"/>
    </source>
</evidence>
<name>A0A382WZA9_9ZZZZ</name>
<sequence length="72" mass="8539">MERKRDNTVYKTNILWHHLSEEKWWDGNCKEGISLDMVIDQIVGVEFYLTCFYSNGSYNHLKNISGFIIFSC</sequence>
<dbReference type="AlphaFoldDB" id="A0A382WZA9"/>
<organism evidence="1">
    <name type="scientific">marine metagenome</name>
    <dbReference type="NCBI Taxonomy" id="408172"/>
    <lineage>
        <taxon>unclassified sequences</taxon>
        <taxon>metagenomes</taxon>
        <taxon>ecological metagenomes</taxon>
    </lineage>
</organism>
<protein>
    <submittedName>
        <fullName evidence="1">Uncharacterized protein</fullName>
    </submittedName>
</protein>
<proteinExistence type="predicted"/>